<dbReference type="STRING" id="388467.A19Y_2331"/>
<evidence type="ECO:0000313" key="3">
    <source>
        <dbReference type="Proteomes" id="UP000027395"/>
    </source>
</evidence>
<dbReference type="PATRIC" id="fig|388467.6.peg.2279"/>
<dbReference type="Pfam" id="PF01936">
    <property type="entry name" value="NYN"/>
    <property type="match status" value="1"/>
</dbReference>
<accession>A0A073CHS7</accession>
<keyword evidence="3" id="KW-1185">Reference proteome</keyword>
<proteinExistence type="predicted"/>
<name>A0A073CHS7_PLAA1</name>
<dbReference type="CDD" id="cd18724">
    <property type="entry name" value="PIN_LabA-like"/>
    <property type="match status" value="1"/>
</dbReference>
<evidence type="ECO:0000313" key="2">
    <source>
        <dbReference type="EMBL" id="KEI67258.1"/>
    </source>
</evidence>
<dbReference type="HOGENOM" id="CLU_121560_0_0_3"/>
<evidence type="ECO:0000259" key="1">
    <source>
        <dbReference type="Pfam" id="PF01936"/>
    </source>
</evidence>
<organism evidence="2 3">
    <name type="scientific">Planktothrix agardhii (strain NIVA-CYA 126/8)</name>
    <dbReference type="NCBI Taxonomy" id="388467"/>
    <lineage>
        <taxon>Bacteria</taxon>
        <taxon>Bacillati</taxon>
        <taxon>Cyanobacteriota</taxon>
        <taxon>Cyanophyceae</taxon>
        <taxon>Oscillatoriophycideae</taxon>
        <taxon>Oscillatoriales</taxon>
        <taxon>Microcoleaceae</taxon>
        <taxon>Planktothrix</taxon>
    </lineage>
</organism>
<dbReference type="AlphaFoldDB" id="A0A073CHS7"/>
<dbReference type="InterPro" id="IPR021139">
    <property type="entry name" value="NYN"/>
</dbReference>
<reference evidence="2 3" key="1">
    <citation type="journal article" date="2014" name="Appl. Environ. Microbiol.">
        <title>Elucidation of insertion elements encoded on plasmids and in vitro construction of shuttle vectors from the toxic cyanobacterium Planktothrix.</title>
        <authorList>
            <person name="Christiansen G."/>
            <person name="Goesmann A."/>
            <person name="Kurmayer R."/>
        </authorList>
    </citation>
    <scope>NUCLEOTIDE SEQUENCE [LARGE SCALE GENOMIC DNA]</scope>
    <source>
        <strain evidence="2 3">NIVA-CYA 126/8</strain>
    </source>
</reference>
<dbReference type="GO" id="GO:0004540">
    <property type="term" value="F:RNA nuclease activity"/>
    <property type="evidence" value="ECO:0007669"/>
    <property type="project" value="InterPro"/>
</dbReference>
<dbReference type="Gene3D" id="3.40.50.1010">
    <property type="entry name" value="5'-nuclease"/>
    <property type="match status" value="1"/>
</dbReference>
<gene>
    <name evidence="2" type="ORF">A19Y_2331</name>
</gene>
<protein>
    <recommendedName>
        <fullName evidence="1">NYN domain-containing protein</fullName>
    </recommendedName>
</protein>
<dbReference type="eggNOG" id="COG1432">
    <property type="taxonomic scope" value="Bacteria"/>
</dbReference>
<feature type="domain" description="NYN" evidence="1">
    <location>
        <begin position="25"/>
        <end position="179"/>
    </location>
</feature>
<sequence>MPFFKSLWYNSSVKLWQSQMNGLHLFIDNSNIFIEAQRVARQQYFYDDELVIRVRISYGDLLEEIRQGRKLAETVLVGSRPPNNDSFWNQLKTVGIEPRIFDRSTFTGKEKRVDAELTNAIRDTLEDNPTPGTIAIVTGDQDQIPALERCVKKGWAVEIYFWEQASNALKNFEGANFINLDRSFEKITFLEKVRE</sequence>
<dbReference type="EMBL" id="CM002803">
    <property type="protein sequence ID" value="KEI67258.1"/>
    <property type="molecule type" value="Genomic_DNA"/>
</dbReference>
<dbReference type="Proteomes" id="UP000027395">
    <property type="component" value="Chromosome"/>
</dbReference>